<dbReference type="SMART" id="SM00382">
    <property type="entry name" value="AAA"/>
    <property type="match status" value="1"/>
</dbReference>
<keyword evidence="7" id="KW-0472">Membrane</keyword>
<keyword evidence="5" id="KW-0547">Nucleotide-binding</keyword>
<dbReference type="InterPro" id="IPR027417">
    <property type="entry name" value="P-loop_NTPase"/>
</dbReference>
<dbReference type="RefSeq" id="WP_320251521.1">
    <property type="nucleotide sequence ID" value="NZ_JAVIIQ010000011.1"/>
</dbReference>
<evidence type="ECO:0000256" key="7">
    <source>
        <dbReference type="ARBA" id="ARBA00023136"/>
    </source>
</evidence>
<proteinExistence type="inferred from homology"/>
<dbReference type="InterPro" id="IPR017871">
    <property type="entry name" value="ABC_transporter-like_CS"/>
</dbReference>
<dbReference type="NCBIfam" id="TIGR01727">
    <property type="entry name" value="oligo_HPY"/>
    <property type="match status" value="1"/>
</dbReference>
<evidence type="ECO:0000256" key="5">
    <source>
        <dbReference type="ARBA" id="ARBA00022741"/>
    </source>
</evidence>
<dbReference type="Gene3D" id="3.40.50.300">
    <property type="entry name" value="P-loop containing nucleotide triphosphate hydrolases"/>
    <property type="match status" value="1"/>
</dbReference>
<dbReference type="InterPro" id="IPR050388">
    <property type="entry name" value="ABC_Ni/Peptide_Import"/>
</dbReference>
<dbReference type="PANTHER" id="PTHR43297:SF7">
    <property type="entry name" value="D,D-DIPEPTIDE TRANSPORT ATP-BINDING PROTEIN DDPD-RELATED"/>
    <property type="match status" value="1"/>
</dbReference>
<sequence>MSAAQGDILLDIDDLALEFRTFRGPVKALNGISLNVRAGEIVGVVGESGCGKSVTMMAATRLLPKGSARITGGAVRLFGNDPMKLSERELQHVRGRQVSTIFQEPMNALNPTRRIGDQVIEVIRRHQRLGTDAARQKAVGLLRDMLISEPERIMRAYPFELSGGMRQRVLIAMAFSCEPKLIIADEPTTALDVTVQALILSLIKQKAVSTGTAVVFISHDMAVVSQLCDRLYVLYAGRVAESGTTAAVLAAPAHPYTRALIRCLPGLAVPKQPLEQIPGTLPDMLNPPAGCLFRARCREENERCVDVPPLASIDPSRRAACWRRIEEAEAT</sequence>
<dbReference type="Proteomes" id="UP001285154">
    <property type="component" value="Unassembled WGS sequence"/>
</dbReference>
<organism evidence="9 10">
    <name type="scientific">Mesorhizobium vachelliae</name>
    <dbReference type="NCBI Taxonomy" id="3072309"/>
    <lineage>
        <taxon>Bacteria</taxon>
        <taxon>Pseudomonadati</taxon>
        <taxon>Pseudomonadota</taxon>
        <taxon>Alphaproteobacteria</taxon>
        <taxon>Hyphomicrobiales</taxon>
        <taxon>Phyllobacteriaceae</taxon>
        <taxon>Mesorhizobium</taxon>
    </lineage>
</organism>
<dbReference type="PROSITE" id="PS50893">
    <property type="entry name" value="ABC_TRANSPORTER_2"/>
    <property type="match status" value="1"/>
</dbReference>
<name>A0ABU5ACM7_9HYPH</name>
<keyword evidence="4" id="KW-1003">Cell membrane</keyword>
<dbReference type="CDD" id="cd03257">
    <property type="entry name" value="ABC_NikE_OppD_transporters"/>
    <property type="match status" value="1"/>
</dbReference>
<evidence type="ECO:0000259" key="8">
    <source>
        <dbReference type="PROSITE" id="PS50893"/>
    </source>
</evidence>
<dbReference type="InterPro" id="IPR003439">
    <property type="entry name" value="ABC_transporter-like_ATP-bd"/>
</dbReference>
<dbReference type="Pfam" id="PF08352">
    <property type="entry name" value="oligo_HPY"/>
    <property type="match status" value="1"/>
</dbReference>
<comment type="similarity">
    <text evidence="2">Belongs to the ABC transporter superfamily.</text>
</comment>
<dbReference type="InterPro" id="IPR013563">
    <property type="entry name" value="Oligopep_ABC_C"/>
</dbReference>
<reference evidence="9 10" key="1">
    <citation type="submission" date="2023-08" db="EMBL/GenBank/DDBJ databases">
        <title>Implementing the SeqCode for naming new Mesorhizobium species isolated from Vachellia karroo root nodules.</title>
        <authorList>
            <person name="Van Lill M."/>
        </authorList>
    </citation>
    <scope>NUCLEOTIDE SEQUENCE [LARGE SCALE GENOMIC DNA]</scope>
    <source>
        <strain evidence="9 10">VK25D</strain>
    </source>
</reference>
<keyword evidence="6 9" id="KW-0067">ATP-binding</keyword>
<evidence type="ECO:0000256" key="4">
    <source>
        <dbReference type="ARBA" id="ARBA00022475"/>
    </source>
</evidence>
<accession>A0ABU5ACM7</accession>
<dbReference type="EMBL" id="JAVIIQ010000011">
    <property type="protein sequence ID" value="MDX8534161.1"/>
    <property type="molecule type" value="Genomic_DNA"/>
</dbReference>
<evidence type="ECO:0000256" key="6">
    <source>
        <dbReference type="ARBA" id="ARBA00022840"/>
    </source>
</evidence>
<evidence type="ECO:0000313" key="10">
    <source>
        <dbReference type="Proteomes" id="UP001285154"/>
    </source>
</evidence>
<evidence type="ECO:0000256" key="3">
    <source>
        <dbReference type="ARBA" id="ARBA00022448"/>
    </source>
</evidence>
<keyword evidence="10" id="KW-1185">Reference proteome</keyword>
<comment type="subcellular location">
    <subcellularLocation>
        <location evidence="1">Cell inner membrane</location>
        <topology evidence="1">Peripheral membrane protein</topology>
    </subcellularLocation>
</comment>
<dbReference type="PANTHER" id="PTHR43297">
    <property type="entry name" value="OLIGOPEPTIDE TRANSPORT ATP-BINDING PROTEIN APPD"/>
    <property type="match status" value="1"/>
</dbReference>
<evidence type="ECO:0000256" key="2">
    <source>
        <dbReference type="ARBA" id="ARBA00005417"/>
    </source>
</evidence>
<dbReference type="PROSITE" id="PS00211">
    <property type="entry name" value="ABC_TRANSPORTER_1"/>
    <property type="match status" value="1"/>
</dbReference>
<gene>
    <name evidence="9" type="ORF">RFM42_24425</name>
</gene>
<evidence type="ECO:0000256" key="1">
    <source>
        <dbReference type="ARBA" id="ARBA00004417"/>
    </source>
</evidence>
<feature type="domain" description="ABC transporter" evidence="8">
    <location>
        <begin position="10"/>
        <end position="261"/>
    </location>
</feature>
<keyword evidence="3" id="KW-0813">Transport</keyword>
<dbReference type="SUPFAM" id="SSF52540">
    <property type="entry name" value="P-loop containing nucleoside triphosphate hydrolases"/>
    <property type="match status" value="1"/>
</dbReference>
<evidence type="ECO:0000313" key="9">
    <source>
        <dbReference type="EMBL" id="MDX8534161.1"/>
    </source>
</evidence>
<protein>
    <submittedName>
        <fullName evidence="9">ABC transporter ATP-binding protein</fullName>
    </submittedName>
</protein>
<dbReference type="InterPro" id="IPR003593">
    <property type="entry name" value="AAA+_ATPase"/>
</dbReference>
<dbReference type="GO" id="GO:0005524">
    <property type="term" value="F:ATP binding"/>
    <property type="evidence" value="ECO:0007669"/>
    <property type="project" value="UniProtKB-KW"/>
</dbReference>
<dbReference type="Pfam" id="PF00005">
    <property type="entry name" value="ABC_tran"/>
    <property type="match status" value="1"/>
</dbReference>
<comment type="caution">
    <text evidence="9">The sequence shown here is derived from an EMBL/GenBank/DDBJ whole genome shotgun (WGS) entry which is preliminary data.</text>
</comment>